<dbReference type="RefSeq" id="WP_051489649.1">
    <property type="nucleotide sequence ID" value="NZ_JALZ01000053.1"/>
</dbReference>
<dbReference type="PANTHER" id="PTHR43646:SF2">
    <property type="entry name" value="GLYCOSYLTRANSFERASE 2-LIKE DOMAIN-CONTAINING PROTEIN"/>
    <property type="match status" value="1"/>
</dbReference>
<evidence type="ECO:0000313" key="9">
    <source>
        <dbReference type="Proteomes" id="UP000022447"/>
    </source>
</evidence>
<dbReference type="OrthoDB" id="8416156at2"/>
<evidence type="ECO:0000256" key="4">
    <source>
        <dbReference type="ARBA" id="ARBA00022679"/>
    </source>
</evidence>
<proteinExistence type="predicted"/>
<organism evidence="8 9">
    <name type="scientific">Roseivivax halodurans JCM 10272</name>
    <dbReference type="NCBI Taxonomy" id="1449350"/>
    <lineage>
        <taxon>Bacteria</taxon>
        <taxon>Pseudomonadati</taxon>
        <taxon>Pseudomonadota</taxon>
        <taxon>Alphaproteobacteria</taxon>
        <taxon>Rhodobacterales</taxon>
        <taxon>Roseobacteraceae</taxon>
        <taxon>Roseivivax</taxon>
    </lineage>
</organism>
<comment type="caution">
    <text evidence="8">The sequence shown here is derived from an EMBL/GenBank/DDBJ whole genome shotgun (WGS) entry which is preliminary data.</text>
</comment>
<keyword evidence="3" id="KW-0328">Glycosyltransferase</keyword>
<evidence type="ECO:0000313" key="8">
    <source>
        <dbReference type="EMBL" id="ETX12787.1"/>
    </source>
</evidence>
<evidence type="ECO:0000256" key="2">
    <source>
        <dbReference type="ARBA" id="ARBA00022475"/>
    </source>
</evidence>
<feature type="transmembrane region" description="Helical" evidence="6">
    <location>
        <begin position="260"/>
        <end position="278"/>
    </location>
</feature>
<accession>X7EA08</accession>
<dbReference type="CDD" id="cd02525">
    <property type="entry name" value="Succinoglycan_BP_ExoA"/>
    <property type="match status" value="1"/>
</dbReference>
<dbReference type="Gene3D" id="3.90.550.10">
    <property type="entry name" value="Spore Coat Polysaccharide Biosynthesis Protein SpsA, Chain A"/>
    <property type="match status" value="1"/>
</dbReference>
<dbReference type="InterPro" id="IPR029044">
    <property type="entry name" value="Nucleotide-diphossugar_trans"/>
</dbReference>
<dbReference type="PANTHER" id="PTHR43646">
    <property type="entry name" value="GLYCOSYLTRANSFERASE"/>
    <property type="match status" value="1"/>
</dbReference>
<keyword evidence="6" id="KW-0812">Transmembrane</keyword>
<keyword evidence="4" id="KW-0808">Transferase</keyword>
<comment type="subcellular location">
    <subcellularLocation>
        <location evidence="1">Cell membrane</location>
    </subcellularLocation>
</comment>
<dbReference type="STRING" id="1449350.OCH239_17125"/>
<keyword evidence="9" id="KW-1185">Reference proteome</keyword>
<dbReference type="InterPro" id="IPR001173">
    <property type="entry name" value="Glyco_trans_2-like"/>
</dbReference>
<dbReference type="GO" id="GO:0005886">
    <property type="term" value="C:plasma membrane"/>
    <property type="evidence" value="ECO:0007669"/>
    <property type="project" value="UniProtKB-SubCell"/>
</dbReference>
<dbReference type="Proteomes" id="UP000022447">
    <property type="component" value="Unassembled WGS sequence"/>
</dbReference>
<evidence type="ECO:0000256" key="6">
    <source>
        <dbReference type="SAM" id="Phobius"/>
    </source>
</evidence>
<keyword evidence="5 6" id="KW-0472">Membrane</keyword>
<evidence type="ECO:0000256" key="3">
    <source>
        <dbReference type="ARBA" id="ARBA00022676"/>
    </source>
</evidence>
<dbReference type="GO" id="GO:0016757">
    <property type="term" value="F:glycosyltransferase activity"/>
    <property type="evidence" value="ECO:0007669"/>
    <property type="project" value="UniProtKB-KW"/>
</dbReference>
<name>X7EA08_9RHOB</name>
<keyword evidence="2" id="KW-1003">Cell membrane</keyword>
<evidence type="ECO:0000259" key="7">
    <source>
        <dbReference type="Pfam" id="PF00535"/>
    </source>
</evidence>
<keyword evidence="6" id="KW-1133">Transmembrane helix</keyword>
<evidence type="ECO:0000256" key="1">
    <source>
        <dbReference type="ARBA" id="ARBA00004236"/>
    </source>
</evidence>
<evidence type="ECO:0000256" key="5">
    <source>
        <dbReference type="ARBA" id="ARBA00023136"/>
    </source>
</evidence>
<dbReference type="EMBL" id="JALZ01000053">
    <property type="protein sequence ID" value="ETX12787.1"/>
    <property type="molecule type" value="Genomic_DNA"/>
</dbReference>
<feature type="transmembrane region" description="Helical" evidence="6">
    <location>
        <begin position="284"/>
        <end position="304"/>
    </location>
</feature>
<dbReference type="eggNOG" id="COG1215">
    <property type="taxonomic scope" value="Bacteria"/>
</dbReference>
<reference evidence="8 9" key="1">
    <citation type="submission" date="2014-01" db="EMBL/GenBank/DDBJ databases">
        <title>Roseivivax halodurans JCM 10272 Genome Sequencing.</title>
        <authorList>
            <person name="Lai Q."/>
            <person name="Li G."/>
            <person name="Shao Z."/>
        </authorList>
    </citation>
    <scope>NUCLEOTIDE SEQUENCE [LARGE SCALE GENOMIC DNA]</scope>
    <source>
        <strain evidence="8 9">JCM 10272</strain>
    </source>
</reference>
<sequence>MADESIAVDVDPAHVIVVVPALNEAQHIADCLQSLASSDPFMANVRIVVADGGSTDGTQAVVEELRDRCFPNLSLIDNLDRLQSAGLNAAVDRCAGPEHTILVRCDAHAVYPEGYVRRVAAALEARPEAASVATVMDARGECCFARAAAWVVDTPLGSGGSAHRGGTRSGWVDHGHHAGFRLSWFRQIGGYDSSFSHNEDAEYDVRLGRVGGRVWLAADIRLGYLMRDTPRKLARQYWNYGCGRARTVHKHHLRPKLRQLAPAVNMLLLLLTGLWATLWPPALAYPLAYLMALAAVSLIGVVSLRSVCGVFAGPALGILQMAWGAGFLSERLAALRGSAHRPPNTSVSRS</sequence>
<feature type="domain" description="Glycosyltransferase 2-like" evidence="7">
    <location>
        <begin position="17"/>
        <end position="188"/>
    </location>
</feature>
<gene>
    <name evidence="8" type="ORF">OCH239_17125</name>
</gene>
<dbReference type="SUPFAM" id="SSF53448">
    <property type="entry name" value="Nucleotide-diphospho-sugar transferases"/>
    <property type="match status" value="1"/>
</dbReference>
<dbReference type="Pfam" id="PF00535">
    <property type="entry name" value="Glycos_transf_2"/>
    <property type="match status" value="1"/>
</dbReference>
<protein>
    <recommendedName>
        <fullName evidence="7">Glycosyltransferase 2-like domain-containing protein</fullName>
    </recommendedName>
</protein>
<dbReference type="AlphaFoldDB" id="X7EA08"/>